<proteinExistence type="predicted"/>
<evidence type="ECO:0000313" key="3">
    <source>
        <dbReference type="Proteomes" id="UP000243180"/>
    </source>
</evidence>
<dbReference type="Proteomes" id="UP000243180">
    <property type="component" value="Chromosome"/>
</dbReference>
<dbReference type="AlphaFoldDB" id="A0A1B4XFI9"/>
<dbReference type="EMBL" id="AP014879">
    <property type="protein sequence ID" value="BAV33564.1"/>
    <property type="molecule type" value="Genomic_DNA"/>
</dbReference>
<organism evidence="2 3">
    <name type="scientific">Sulfuricaulis limicola</name>
    <dbReference type="NCBI Taxonomy" id="1620215"/>
    <lineage>
        <taxon>Bacteria</taxon>
        <taxon>Pseudomonadati</taxon>
        <taxon>Pseudomonadota</taxon>
        <taxon>Gammaproteobacteria</taxon>
        <taxon>Acidiferrobacterales</taxon>
        <taxon>Acidiferrobacteraceae</taxon>
        <taxon>Sulfuricaulis</taxon>
    </lineage>
</organism>
<feature type="signal peptide" evidence="1">
    <location>
        <begin position="1"/>
        <end position="24"/>
    </location>
</feature>
<dbReference type="SMART" id="SM00671">
    <property type="entry name" value="SEL1"/>
    <property type="match status" value="3"/>
</dbReference>
<name>A0A1B4XFI9_9GAMM</name>
<dbReference type="InterPro" id="IPR052945">
    <property type="entry name" value="Mitotic_Regulator"/>
</dbReference>
<feature type="chain" id="PRO_5008572361" description="Sel1 repeat family protein" evidence="1">
    <location>
        <begin position="25"/>
        <end position="173"/>
    </location>
</feature>
<evidence type="ECO:0000313" key="2">
    <source>
        <dbReference type="EMBL" id="BAV33564.1"/>
    </source>
</evidence>
<dbReference type="Pfam" id="PF08238">
    <property type="entry name" value="Sel1"/>
    <property type="match status" value="3"/>
</dbReference>
<protein>
    <recommendedName>
        <fullName evidence="4">Sel1 repeat family protein</fullName>
    </recommendedName>
</protein>
<dbReference type="InterPro" id="IPR011990">
    <property type="entry name" value="TPR-like_helical_dom_sf"/>
</dbReference>
<evidence type="ECO:0000256" key="1">
    <source>
        <dbReference type="SAM" id="SignalP"/>
    </source>
</evidence>
<reference evidence="2 3" key="1">
    <citation type="submission" date="2015-05" db="EMBL/GenBank/DDBJ databases">
        <title>Complete genome sequence of a sulfur-oxidizing gammaproteobacterium strain HA5.</title>
        <authorList>
            <person name="Miura A."/>
            <person name="Kojima H."/>
            <person name="Fukui M."/>
        </authorList>
    </citation>
    <scope>NUCLEOTIDE SEQUENCE [LARGE SCALE GENOMIC DNA]</scope>
    <source>
        <strain evidence="2 3">HA5</strain>
    </source>
</reference>
<keyword evidence="1" id="KW-0732">Signal</keyword>
<keyword evidence="3" id="KW-1185">Reference proteome</keyword>
<dbReference type="InterPro" id="IPR006597">
    <property type="entry name" value="Sel1-like"/>
</dbReference>
<accession>A0A1B4XFI9</accession>
<dbReference type="Gene3D" id="1.25.40.10">
    <property type="entry name" value="Tetratricopeptide repeat domain"/>
    <property type="match status" value="1"/>
</dbReference>
<gene>
    <name evidence="2" type="ORF">SCL_1251</name>
</gene>
<dbReference type="OrthoDB" id="6810016at2"/>
<dbReference type="PANTHER" id="PTHR43628">
    <property type="entry name" value="ACTIVATOR OF C KINASE PROTEIN 1-RELATED"/>
    <property type="match status" value="1"/>
</dbReference>
<dbReference type="InParanoid" id="A0A1B4XFI9"/>
<sequence length="173" mass="18876">MTNMNRTKLIIAGLALVLFTLPSAADKPAPPAPAVDNFQSGTSAFNAGQYSKARELWLPLAEHGDPRAQHALARLYEKGNGVDRDFKVAAGWFLKAAEQGHADSQYRLAVGYTFGLGVKRDEAMALSWLRKAANNGHKRAQKTLARAYEDGRLGLVADPEQAKYWYDKANSGS</sequence>
<dbReference type="SUPFAM" id="SSF81901">
    <property type="entry name" value="HCP-like"/>
    <property type="match status" value="1"/>
</dbReference>
<dbReference type="KEGG" id="slim:SCL_1251"/>
<dbReference type="PANTHER" id="PTHR43628:SF1">
    <property type="entry name" value="CHITIN SYNTHASE REGULATORY FACTOR 2-RELATED"/>
    <property type="match status" value="1"/>
</dbReference>
<evidence type="ECO:0008006" key="4">
    <source>
        <dbReference type="Google" id="ProtNLM"/>
    </source>
</evidence>